<gene>
    <name evidence="1" type="ORF">CLV36_11262</name>
</gene>
<reference evidence="1 2" key="1">
    <citation type="submission" date="2018-03" db="EMBL/GenBank/DDBJ databases">
        <title>Genomic Encyclopedia of Archaeal and Bacterial Type Strains, Phase II (KMG-II): from individual species to whole genera.</title>
        <authorList>
            <person name="Goeker M."/>
        </authorList>
    </citation>
    <scope>NUCLEOTIDE SEQUENCE [LARGE SCALE GENOMIC DNA]</scope>
    <source>
        <strain evidence="1 2">RHA1</strain>
    </source>
</reference>
<accession>A0ABX5EL54</accession>
<name>A0ABX5EL54_9BACL</name>
<evidence type="ECO:0000313" key="1">
    <source>
        <dbReference type="EMBL" id="PRZ12665.1"/>
    </source>
</evidence>
<protein>
    <submittedName>
        <fullName evidence="1">Uncharacterized protein</fullName>
    </submittedName>
</protein>
<dbReference type="Proteomes" id="UP000238836">
    <property type="component" value="Unassembled WGS sequence"/>
</dbReference>
<proteinExistence type="predicted"/>
<dbReference type="EMBL" id="PVTZ01000012">
    <property type="protein sequence ID" value="PRZ12665.1"/>
    <property type="molecule type" value="Genomic_DNA"/>
</dbReference>
<keyword evidence="2" id="KW-1185">Reference proteome</keyword>
<organism evidence="1 2">
    <name type="scientific">Laceyella sediminis</name>
    <dbReference type="NCBI Taxonomy" id="573074"/>
    <lineage>
        <taxon>Bacteria</taxon>
        <taxon>Bacillati</taxon>
        <taxon>Bacillota</taxon>
        <taxon>Bacilli</taxon>
        <taxon>Bacillales</taxon>
        <taxon>Thermoactinomycetaceae</taxon>
        <taxon>Laceyella</taxon>
    </lineage>
</organism>
<sequence length="119" mass="13401">MSKEYIIDLRLIRDGGLKAVALITDAEGNEIDIITFESLYMHKSGICHSTLDKAAKAVAEHGGKYISLKTNFIPLHKDFSQRRNNFPLTKITRQRLQEYGVTIKDAELINNDPETGLVL</sequence>
<comment type="caution">
    <text evidence="1">The sequence shown here is derived from an EMBL/GenBank/DDBJ whole genome shotgun (WGS) entry which is preliminary data.</text>
</comment>
<evidence type="ECO:0000313" key="2">
    <source>
        <dbReference type="Proteomes" id="UP000238836"/>
    </source>
</evidence>
<dbReference type="RefSeq" id="WP_106343010.1">
    <property type="nucleotide sequence ID" value="NZ_PVTZ01000012.1"/>
</dbReference>